<evidence type="ECO:0000256" key="1">
    <source>
        <dbReference type="ARBA" id="ARBA00022475"/>
    </source>
</evidence>
<accession>A0A430AIQ1</accession>
<dbReference type="Proteomes" id="UP000288669">
    <property type="component" value="Unassembled WGS sequence"/>
</dbReference>
<feature type="transmembrane region" description="Helical" evidence="6">
    <location>
        <begin position="7"/>
        <end position="25"/>
    </location>
</feature>
<evidence type="ECO:0000256" key="2">
    <source>
        <dbReference type="ARBA" id="ARBA00022692"/>
    </source>
</evidence>
<evidence type="ECO:0000259" key="7">
    <source>
        <dbReference type="Pfam" id="PF06305"/>
    </source>
</evidence>
<proteinExistence type="predicted"/>
<gene>
    <name evidence="8" type="ORF">CBF30_01710</name>
</gene>
<dbReference type="AlphaFoldDB" id="A0A430AIQ1"/>
<evidence type="ECO:0000313" key="9">
    <source>
        <dbReference type="Proteomes" id="UP000288669"/>
    </source>
</evidence>
<protein>
    <recommendedName>
        <fullName evidence="7">Lipopolysaccharide assembly protein A domain-containing protein</fullName>
    </recommendedName>
</protein>
<evidence type="ECO:0000256" key="3">
    <source>
        <dbReference type="ARBA" id="ARBA00022989"/>
    </source>
</evidence>
<reference evidence="8 9" key="1">
    <citation type="submission" date="2017-05" db="EMBL/GenBank/DDBJ databases">
        <title>Vagococcus spp. assemblies.</title>
        <authorList>
            <person name="Gulvik C.A."/>
        </authorList>
    </citation>
    <scope>NUCLEOTIDE SEQUENCE [LARGE SCALE GENOMIC DNA]</scope>
    <source>
        <strain evidence="8 9">DSM 24756</strain>
    </source>
</reference>
<keyword evidence="3 6" id="KW-1133">Transmembrane helix</keyword>
<feature type="domain" description="Lipopolysaccharide assembly protein A" evidence="7">
    <location>
        <begin position="24"/>
        <end position="83"/>
    </location>
</feature>
<comment type="caution">
    <text evidence="8">The sequence shown here is derived from an EMBL/GenBank/DDBJ whole genome shotgun (WGS) entry which is preliminary data.</text>
</comment>
<dbReference type="OrthoDB" id="2990728at2"/>
<organism evidence="8 9">
    <name type="scientific">Vagococcus entomophilus</name>
    <dbReference type="NCBI Taxonomy" id="1160095"/>
    <lineage>
        <taxon>Bacteria</taxon>
        <taxon>Bacillati</taxon>
        <taxon>Bacillota</taxon>
        <taxon>Bacilli</taxon>
        <taxon>Lactobacillales</taxon>
        <taxon>Enterococcaceae</taxon>
        <taxon>Vagococcus</taxon>
    </lineage>
</organism>
<sequence>MKKQGRLMISFAMVVIIVIFSVINTKNVAVSFGFKEYQWPLIFIILGSAIFGALIVILTSYSSLWRKGKEVKSLKKEVKSYQNNFQTELEKNLEQTKKDLEEQLEQKEQEIRVLREQLLDHNNQDSPVE</sequence>
<dbReference type="RefSeq" id="WP_126822133.1">
    <property type="nucleotide sequence ID" value="NZ_JBHLWU010000001.1"/>
</dbReference>
<keyword evidence="4 6" id="KW-0472">Membrane</keyword>
<dbReference type="PANTHER" id="PTHR41335:SF1">
    <property type="entry name" value="MEMBRANE PROTEIN"/>
    <property type="match status" value="1"/>
</dbReference>
<name>A0A430AIQ1_9ENTE</name>
<feature type="transmembrane region" description="Helical" evidence="6">
    <location>
        <begin position="37"/>
        <end position="59"/>
    </location>
</feature>
<dbReference type="GO" id="GO:0005886">
    <property type="term" value="C:plasma membrane"/>
    <property type="evidence" value="ECO:0007669"/>
    <property type="project" value="InterPro"/>
</dbReference>
<keyword evidence="9" id="KW-1185">Reference proteome</keyword>
<keyword evidence="5" id="KW-0175">Coiled coil</keyword>
<evidence type="ECO:0000256" key="4">
    <source>
        <dbReference type="ARBA" id="ARBA00023136"/>
    </source>
</evidence>
<dbReference type="InterPro" id="IPR010445">
    <property type="entry name" value="LapA_dom"/>
</dbReference>
<dbReference type="PANTHER" id="PTHR41335">
    <property type="entry name" value="MEMBRANE PROTEIN-RELATED"/>
    <property type="match status" value="1"/>
</dbReference>
<keyword evidence="1" id="KW-1003">Cell membrane</keyword>
<dbReference type="Pfam" id="PF06305">
    <property type="entry name" value="LapA_dom"/>
    <property type="match status" value="1"/>
</dbReference>
<dbReference type="EMBL" id="NGJZ01000001">
    <property type="protein sequence ID" value="RSU07982.1"/>
    <property type="molecule type" value="Genomic_DNA"/>
</dbReference>
<keyword evidence="2 6" id="KW-0812">Transmembrane</keyword>
<evidence type="ECO:0000256" key="6">
    <source>
        <dbReference type="SAM" id="Phobius"/>
    </source>
</evidence>
<feature type="coiled-coil region" evidence="5">
    <location>
        <begin position="71"/>
        <end position="124"/>
    </location>
</feature>
<evidence type="ECO:0000256" key="5">
    <source>
        <dbReference type="SAM" id="Coils"/>
    </source>
</evidence>
<evidence type="ECO:0000313" key="8">
    <source>
        <dbReference type="EMBL" id="RSU07982.1"/>
    </source>
</evidence>